<accession>A0A067T4A0</accession>
<keyword evidence="2" id="KW-1185">Reference proteome</keyword>
<protein>
    <recommendedName>
        <fullName evidence="3">F-box domain-containing protein</fullName>
    </recommendedName>
</protein>
<dbReference type="AlphaFoldDB" id="A0A067T4A0"/>
<evidence type="ECO:0000313" key="2">
    <source>
        <dbReference type="Proteomes" id="UP000027222"/>
    </source>
</evidence>
<dbReference type="OrthoDB" id="2977877at2759"/>
<dbReference type="Proteomes" id="UP000027222">
    <property type="component" value="Unassembled WGS sequence"/>
</dbReference>
<dbReference type="EMBL" id="KL142375">
    <property type="protein sequence ID" value="KDR77975.1"/>
    <property type="molecule type" value="Genomic_DNA"/>
</dbReference>
<gene>
    <name evidence="1" type="ORF">GALMADRAFT_244940</name>
</gene>
<evidence type="ECO:0008006" key="3">
    <source>
        <dbReference type="Google" id="ProtNLM"/>
    </source>
</evidence>
<organism evidence="1 2">
    <name type="scientific">Galerina marginata (strain CBS 339.88)</name>
    <dbReference type="NCBI Taxonomy" id="685588"/>
    <lineage>
        <taxon>Eukaryota</taxon>
        <taxon>Fungi</taxon>
        <taxon>Dikarya</taxon>
        <taxon>Basidiomycota</taxon>
        <taxon>Agaricomycotina</taxon>
        <taxon>Agaricomycetes</taxon>
        <taxon>Agaricomycetidae</taxon>
        <taxon>Agaricales</taxon>
        <taxon>Agaricineae</taxon>
        <taxon>Strophariaceae</taxon>
        <taxon>Galerina</taxon>
    </lineage>
</organism>
<evidence type="ECO:0000313" key="1">
    <source>
        <dbReference type="EMBL" id="KDR77975.1"/>
    </source>
</evidence>
<sequence length="546" mass="61620">MNVEKKDTPFSPIQSLNPDLLWLIFELNTTQDSTSDSVFGLSSNSTSSSQSTIPAIVTTRNTSQVCTSWRNILLESSSLWGRLIDLDMLDQPTNHWRNEILRRAGSAYLWITGNILGTTEQSTHVRTFFFSIIGDRDCWNRIQRIIVYLDILDISDERWKALCNRAPNLEIFKVTNPWAMDLTTPMFYSPPSSSSRHGTLFGNDAPSLRTFDADQIYFGHNASWLSHLRHIRFQAWFPPSHIITLLPAMPHLESLRYSHIFQKLDGGPVDNSANSLPCIHLPNLTMLYLEVQLGDLLLIMEHLTPAPGCALSISVDDTLAEYTPAPAPQALSKYTRSYFAIHPPKNLYFEFSGKAFTFEDMGEGNTTFYIRIYSWTGISQDLGFLLLDSLRQPPSSPPYFNSLSTLILDLSHNPQTSPLFSNLMTVLEAMPSVTTLRTSSESLQVLLGLESPTNPDNPGRSVLFPMLRTIEIIFINLNGDRSTDYDGILPFLLRRQSAGLPISLLDFTKCQSYRLQHIDVLNGLNGLIIRWKRGKKDVEYVCGSQV</sequence>
<reference evidence="2" key="1">
    <citation type="journal article" date="2014" name="Proc. Natl. Acad. Sci. U.S.A.">
        <title>Extensive sampling of basidiomycete genomes demonstrates inadequacy of the white-rot/brown-rot paradigm for wood decay fungi.</title>
        <authorList>
            <person name="Riley R."/>
            <person name="Salamov A.A."/>
            <person name="Brown D.W."/>
            <person name="Nagy L.G."/>
            <person name="Floudas D."/>
            <person name="Held B.W."/>
            <person name="Levasseur A."/>
            <person name="Lombard V."/>
            <person name="Morin E."/>
            <person name="Otillar R."/>
            <person name="Lindquist E.A."/>
            <person name="Sun H."/>
            <person name="LaButti K.M."/>
            <person name="Schmutz J."/>
            <person name="Jabbour D."/>
            <person name="Luo H."/>
            <person name="Baker S.E."/>
            <person name="Pisabarro A.G."/>
            <person name="Walton J.D."/>
            <person name="Blanchette R.A."/>
            <person name="Henrissat B."/>
            <person name="Martin F."/>
            <person name="Cullen D."/>
            <person name="Hibbett D.S."/>
            <person name="Grigoriev I.V."/>
        </authorList>
    </citation>
    <scope>NUCLEOTIDE SEQUENCE [LARGE SCALE GENOMIC DNA]</scope>
    <source>
        <strain evidence="2">CBS 339.88</strain>
    </source>
</reference>
<dbReference type="HOGENOM" id="CLU_030662_0_0_1"/>
<name>A0A067T4A0_GALM3</name>
<proteinExistence type="predicted"/>